<keyword evidence="7 10" id="KW-1133">Transmembrane helix</keyword>
<organism evidence="11 12">
    <name type="scientific">Striga hermonthica</name>
    <name type="common">Purple witchweed</name>
    <name type="synonym">Buchnera hermonthica</name>
    <dbReference type="NCBI Taxonomy" id="68872"/>
    <lineage>
        <taxon>Eukaryota</taxon>
        <taxon>Viridiplantae</taxon>
        <taxon>Streptophyta</taxon>
        <taxon>Embryophyta</taxon>
        <taxon>Tracheophyta</taxon>
        <taxon>Spermatophyta</taxon>
        <taxon>Magnoliopsida</taxon>
        <taxon>eudicotyledons</taxon>
        <taxon>Gunneridae</taxon>
        <taxon>Pentapetalae</taxon>
        <taxon>asterids</taxon>
        <taxon>lamiids</taxon>
        <taxon>Lamiales</taxon>
        <taxon>Orobanchaceae</taxon>
        <taxon>Buchnereae</taxon>
        <taxon>Striga</taxon>
    </lineage>
</organism>
<evidence type="ECO:0000256" key="2">
    <source>
        <dbReference type="ARBA" id="ARBA00009592"/>
    </source>
</evidence>
<keyword evidence="9" id="KW-0325">Glycoprotein</keyword>
<evidence type="ECO:0000256" key="7">
    <source>
        <dbReference type="ARBA" id="ARBA00022989"/>
    </source>
</evidence>
<comment type="subcellular location">
    <subcellularLocation>
        <location evidence="1">Membrane</location>
        <topology evidence="1">Single-pass type I membrane protein</topology>
    </subcellularLocation>
</comment>
<keyword evidence="6" id="KW-0677">Repeat</keyword>
<dbReference type="PANTHER" id="PTHR48063">
    <property type="entry name" value="LRR RECEPTOR-LIKE KINASE"/>
    <property type="match status" value="1"/>
</dbReference>
<proteinExistence type="inferred from homology"/>
<dbReference type="PROSITE" id="PS51450">
    <property type="entry name" value="LRR"/>
    <property type="match status" value="1"/>
</dbReference>
<dbReference type="InterPro" id="IPR032675">
    <property type="entry name" value="LRR_dom_sf"/>
</dbReference>
<keyword evidence="5" id="KW-0732">Signal</keyword>
<sequence>MPKWIDERFCSLRILILRSNNFSGEITPSMCQLTSLQILDLSHNRLSGRIPTCLNNLTLLTTKILQEIHYVAVRPAFQESASIAAKGSELTYGSTLSLVTRVDLSNNILSGAIPSEVTSLVELSTLNLSRNNLTGSIPGNIGNMKQLETLDFSMNSLSGNIPGSITSMSFLNSLNLSYNHLTGRIPESTQIRGLNESSFIGNHLCGPPLEISCKNDRNSPGPTHMENRGQEGNKAEFDWFYVFLSLGYAVGLLVVLTTLFLKKKMEGNILRVLSEIVGQHLCVLCYQTEKAHASFGSELVMALPRHFSSIFFLHFSLFFFFLSFFLPKEHIPTSNPYNVTIFGASGFIEKYFIHEALKSPGAPNSPLKSLALRAAAHRGYLMLSSRILARTHLRRSPSSLPTSLIPKMTCPLVFQSTDEPTRVEVL</sequence>
<comment type="similarity">
    <text evidence="2">Belongs to the RLP family.</text>
</comment>
<comment type="caution">
    <text evidence="11">The sequence shown here is derived from an EMBL/GenBank/DDBJ whole genome shotgun (WGS) entry which is preliminary data.</text>
</comment>
<accession>A0A9N7N717</accession>
<keyword evidence="8 10" id="KW-0472">Membrane</keyword>
<dbReference type="AlphaFoldDB" id="A0A9N7N717"/>
<evidence type="ECO:0000256" key="8">
    <source>
        <dbReference type="ARBA" id="ARBA00023136"/>
    </source>
</evidence>
<evidence type="ECO:0000256" key="3">
    <source>
        <dbReference type="ARBA" id="ARBA00022614"/>
    </source>
</evidence>
<dbReference type="Pfam" id="PF13855">
    <property type="entry name" value="LRR_8"/>
    <property type="match status" value="1"/>
</dbReference>
<dbReference type="EMBL" id="CACSLK010024742">
    <property type="protein sequence ID" value="CAA0824281.1"/>
    <property type="molecule type" value="Genomic_DNA"/>
</dbReference>
<keyword evidence="12" id="KW-1185">Reference proteome</keyword>
<keyword evidence="11" id="KW-0675">Receptor</keyword>
<dbReference type="Gene3D" id="3.80.10.10">
    <property type="entry name" value="Ribonuclease Inhibitor"/>
    <property type="match status" value="1"/>
</dbReference>
<gene>
    <name evidence="11" type="ORF">SHERM_21244</name>
</gene>
<reference evidence="11" key="1">
    <citation type="submission" date="2019-12" db="EMBL/GenBank/DDBJ databases">
        <authorList>
            <person name="Scholes J."/>
        </authorList>
    </citation>
    <scope>NUCLEOTIDE SEQUENCE</scope>
</reference>
<dbReference type="GO" id="GO:0016020">
    <property type="term" value="C:membrane"/>
    <property type="evidence" value="ECO:0007669"/>
    <property type="project" value="UniProtKB-SubCell"/>
</dbReference>
<feature type="transmembrane region" description="Helical" evidence="10">
    <location>
        <begin position="239"/>
        <end position="261"/>
    </location>
</feature>
<evidence type="ECO:0000256" key="9">
    <source>
        <dbReference type="ARBA" id="ARBA00023180"/>
    </source>
</evidence>
<evidence type="ECO:0000256" key="4">
    <source>
        <dbReference type="ARBA" id="ARBA00022692"/>
    </source>
</evidence>
<evidence type="ECO:0000313" key="12">
    <source>
        <dbReference type="Proteomes" id="UP001153555"/>
    </source>
</evidence>
<keyword evidence="3" id="KW-0433">Leucine-rich repeat</keyword>
<feature type="transmembrane region" description="Helical" evidence="10">
    <location>
        <begin position="307"/>
        <end position="326"/>
    </location>
</feature>
<dbReference type="SUPFAM" id="SSF52058">
    <property type="entry name" value="L domain-like"/>
    <property type="match status" value="1"/>
</dbReference>
<keyword evidence="4 10" id="KW-0812">Transmembrane</keyword>
<dbReference type="Pfam" id="PF00560">
    <property type="entry name" value="LRR_1"/>
    <property type="match status" value="2"/>
</dbReference>
<dbReference type="OrthoDB" id="1060944at2759"/>
<protein>
    <submittedName>
        <fullName evidence="11">Receptor like protein 21</fullName>
    </submittedName>
</protein>
<evidence type="ECO:0000256" key="5">
    <source>
        <dbReference type="ARBA" id="ARBA00022729"/>
    </source>
</evidence>
<name>A0A9N7N717_STRHE</name>
<dbReference type="PRINTS" id="PR00019">
    <property type="entry name" value="LEURICHRPT"/>
</dbReference>
<evidence type="ECO:0000256" key="10">
    <source>
        <dbReference type="SAM" id="Phobius"/>
    </source>
</evidence>
<evidence type="ECO:0000313" key="11">
    <source>
        <dbReference type="EMBL" id="CAA0824281.1"/>
    </source>
</evidence>
<dbReference type="InterPro" id="IPR001611">
    <property type="entry name" value="Leu-rich_rpt"/>
</dbReference>
<dbReference type="PANTHER" id="PTHR48063:SF112">
    <property type="entry name" value="RECEPTOR LIKE PROTEIN 30-LIKE"/>
    <property type="match status" value="1"/>
</dbReference>
<dbReference type="InterPro" id="IPR046956">
    <property type="entry name" value="RLP23-like"/>
</dbReference>
<dbReference type="FunFam" id="3.80.10.10:FF:000111">
    <property type="entry name" value="LRR receptor-like serine/threonine-protein kinase ERECTA"/>
    <property type="match status" value="1"/>
</dbReference>
<evidence type="ECO:0000256" key="6">
    <source>
        <dbReference type="ARBA" id="ARBA00022737"/>
    </source>
</evidence>
<evidence type="ECO:0000256" key="1">
    <source>
        <dbReference type="ARBA" id="ARBA00004479"/>
    </source>
</evidence>
<dbReference type="Proteomes" id="UP001153555">
    <property type="component" value="Unassembled WGS sequence"/>
</dbReference>